<dbReference type="OrthoDB" id="5749027at2"/>
<sequence>MKTISPKALILTVLIFTPLLQAQTTTPQPNPLSPSINSSRSPTFHSTILESGLWWSPQDSGTSYSITTQNNVLFMVVNTYDQSGNPTWFTGSTQIPAYSKEPDGSNILAIDLLESTGGSCLGCPHQAPKTSNSQMQIFLSFSDRGHGQLTINGKQMNIVPFNFYGTGVARLAGTWGINYFSPSVSIGRLNQIGTIICSTTLDSSSSSLFGLSLLADSYFVSLIQQTADPDMYLIITQEGSLPAQFRVGIYMLSGLNYLIGIYGLANDSDDIQSFVDHLASEFNPREESMGIRINNI</sequence>
<evidence type="ECO:0000313" key="2">
    <source>
        <dbReference type="EMBL" id="BAW80734.1"/>
    </source>
</evidence>
<protein>
    <submittedName>
        <fullName evidence="2">Uncharacterized protein</fullName>
    </submittedName>
</protein>
<proteinExistence type="predicted"/>
<organism evidence="2 3">
    <name type="scientific">Candidatus Nitrosoglobus terrae</name>
    <dbReference type="NCBI Taxonomy" id="1630141"/>
    <lineage>
        <taxon>Bacteria</taxon>
        <taxon>Pseudomonadati</taxon>
        <taxon>Pseudomonadota</taxon>
        <taxon>Gammaproteobacteria</taxon>
        <taxon>Chromatiales</taxon>
        <taxon>Chromatiaceae</taxon>
        <taxon>Candidatus Nitrosoglobus</taxon>
    </lineage>
</organism>
<reference evidence="2 3" key="1">
    <citation type="journal article" date="2017" name="ISME J.">
        <title>An acid-tolerant ammonia-oxidizing ?-proteobacterium from soil.</title>
        <authorList>
            <person name="Hayatsu M."/>
            <person name="Tago K."/>
            <person name="Uchiyama I."/>
            <person name="Toyoda A."/>
            <person name="Wang Y."/>
            <person name="Shimomura Y."/>
            <person name="Okubo T."/>
            <person name="Kurisu F."/>
            <person name="Hirono Y."/>
            <person name="Nonaka K."/>
            <person name="Akiyama H."/>
            <person name="Itoh T."/>
            <person name="Takami H."/>
        </authorList>
    </citation>
    <scope>NUCLEOTIDE SEQUENCE [LARGE SCALE GENOMIC DNA]</scope>
    <source>
        <strain evidence="2 3">TAO100</strain>
    </source>
</reference>
<gene>
    <name evidence="2" type="ORF">TAO_1364</name>
</gene>
<accession>A0A1Q2SNM1</accession>
<dbReference type="AlphaFoldDB" id="A0A1Q2SNM1"/>
<feature type="signal peptide" evidence="1">
    <location>
        <begin position="1"/>
        <end position="22"/>
    </location>
</feature>
<dbReference type="KEGG" id="ntt:TAO_1364"/>
<dbReference type="EMBL" id="AP014836">
    <property type="protein sequence ID" value="BAW80734.1"/>
    <property type="molecule type" value="Genomic_DNA"/>
</dbReference>
<keyword evidence="3" id="KW-1185">Reference proteome</keyword>
<keyword evidence="1" id="KW-0732">Signal</keyword>
<dbReference type="Proteomes" id="UP000243679">
    <property type="component" value="Chromosome"/>
</dbReference>
<dbReference type="RefSeq" id="WP_096527245.1">
    <property type="nucleotide sequence ID" value="NZ_AP014836.1"/>
</dbReference>
<evidence type="ECO:0000313" key="3">
    <source>
        <dbReference type="Proteomes" id="UP000243679"/>
    </source>
</evidence>
<evidence type="ECO:0000256" key="1">
    <source>
        <dbReference type="SAM" id="SignalP"/>
    </source>
</evidence>
<name>A0A1Q2SNM1_9GAMM</name>
<feature type="chain" id="PRO_5012388285" evidence="1">
    <location>
        <begin position="23"/>
        <end position="296"/>
    </location>
</feature>